<dbReference type="Gene3D" id="1.10.3020.10">
    <property type="entry name" value="alpha-amino acid ester hydrolase ( Helical cap domain)"/>
    <property type="match status" value="1"/>
</dbReference>
<evidence type="ECO:0000256" key="1">
    <source>
        <dbReference type="ARBA" id="ARBA00022801"/>
    </source>
</evidence>
<dbReference type="Gene3D" id="3.40.50.1820">
    <property type="entry name" value="alpha/beta hydrolase"/>
    <property type="match status" value="1"/>
</dbReference>
<dbReference type="InterPro" id="IPR000383">
    <property type="entry name" value="Xaa-Pro-like_dom"/>
</dbReference>
<dbReference type="SMART" id="SM00939">
    <property type="entry name" value="PepX_C"/>
    <property type="match status" value="1"/>
</dbReference>
<name>A0ABP6ZHH6_9ACTN</name>
<organism evidence="3 4">
    <name type="scientific">Nonomuraea rosea</name>
    <dbReference type="NCBI Taxonomy" id="638574"/>
    <lineage>
        <taxon>Bacteria</taxon>
        <taxon>Bacillati</taxon>
        <taxon>Actinomycetota</taxon>
        <taxon>Actinomycetes</taxon>
        <taxon>Streptosporangiales</taxon>
        <taxon>Streptosporangiaceae</taxon>
        <taxon>Nonomuraea</taxon>
    </lineage>
</organism>
<dbReference type="RefSeq" id="WP_345575569.1">
    <property type="nucleotide sequence ID" value="NZ_BAABDQ010000045.1"/>
</dbReference>
<gene>
    <name evidence="3" type="ORF">GCM10022419_113640</name>
</gene>
<accession>A0ABP6ZHH6</accession>
<dbReference type="Proteomes" id="UP001500630">
    <property type="component" value="Unassembled WGS sequence"/>
</dbReference>
<dbReference type="Pfam" id="PF08530">
    <property type="entry name" value="PepX_C"/>
    <property type="match status" value="1"/>
</dbReference>
<dbReference type="SUPFAM" id="SSF53474">
    <property type="entry name" value="alpha/beta-Hydrolases"/>
    <property type="match status" value="1"/>
</dbReference>
<proteinExistence type="predicted"/>
<sequence length="542" mass="59537">MSVLSRLFDRYLGLPEPTTPDLDVTRDLRVPMPDGVVLLADRYRPRGSGPLPVVLIRTPYGKHRIDSKATGRVLASRGLQVVVQDTRGTFGSKGRFSAFHQERDDGLSTAAWLREQPWCDGRLAMAGASYLGYTQWAVGPHLDPPLEAMCLGVTASEFTTTFYPGGVFALHNMLTWTALIGTQEEAPLGGMLPSPRQARRLRRAMAHVPIDTSDVAAIGKEVPFLREVAAHAEPGDSFWADTDNSAAAAKMTTPTSMITGWWDLFLPAQLRDFATLREAGRRSRITIGPWGHDLGALRAQVSDQVSWLSAHLLGDTAQLHRSPVRLYLQRADRWLDFDRWPPPQSTPTPLYLLPHRALGWDPPGEGGPDTFTYDPAHPTRSVGGPLLAMQEAKQRDNRDIEARSDVLVYTSTPLPHDLDLIGPVSATVHVRTDTGYADVFVRLCDVDPAGVSRNVTDGILRLPAGSEGVTRAEIELHPTGYRFLRGHRLRVQVAGGAFPRYARNHGTGEPVGRAVRTRATRFEIFHDAEHPSSVTLPVLGAP</sequence>
<dbReference type="InterPro" id="IPR029058">
    <property type="entry name" value="AB_hydrolase_fold"/>
</dbReference>
<dbReference type="InterPro" id="IPR008979">
    <property type="entry name" value="Galactose-bd-like_sf"/>
</dbReference>
<dbReference type="InterPro" id="IPR005674">
    <property type="entry name" value="CocE/Ser_esterase"/>
</dbReference>
<evidence type="ECO:0000313" key="3">
    <source>
        <dbReference type="EMBL" id="GAA3609873.1"/>
    </source>
</evidence>
<dbReference type="SUPFAM" id="SSF49785">
    <property type="entry name" value="Galactose-binding domain-like"/>
    <property type="match status" value="1"/>
</dbReference>
<dbReference type="NCBIfam" id="TIGR00976">
    <property type="entry name" value="CocE_NonD"/>
    <property type="match status" value="1"/>
</dbReference>
<evidence type="ECO:0000259" key="2">
    <source>
        <dbReference type="SMART" id="SM00939"/>
    </source>
</evidence>
<feature type="domain" description="Xaa-Pro dipeptidyl-peptidase C-terminal" evidence="2">
    <location>
        <begin position="305"/>
        <end position="535"/>
    </location>
</feature>
<dbReference type="Gene3D" id="2.60.120.260">
    <property type="entry name" value="Galactose-binding domain-like"/>
    <property type="match status" value="1"/>
</dbReference>
<evidence type="ECO:0000313" key="4">
    <source>
        <dbReference type="Proteomes" id="UP001500630"/>
    </source>
</evidence>
<dbReference type="Pfam" id="PF02129">
    <property type="entry name" value="Peptidase_S15"/>
    <property type="match status" value="1"/>
</dbReference>
<dbReference type="EMBL" id="BAABDQ010000045">
    <property type="protein sequence ID" value="GAA3609873.1"/>
    <property type="molecule type" value="Genomic_DNA"/>
</dbReference>
<protein>
    <submittedName>
        <fullName evidence="3">CocE/NonD family hydrolase</fullName>
    </submittedName>
</protein>
<dbReference type="GO" id="GO:0016787">
    <property type="term" value="F:hydrolase activity"/>
    <property type="evidence" value="ECO:0007669"/>
    <property type="project" value="UniProtKB-KW"/>
</dbReference>
<comment type="caution">
    <text evidence="3">The sequence shown here is derived from an EMBL/GenBank/DDBJ whole genome shotgun (WGS) entry which is preliminary data.</text>
</comment>
<dbReference type="InterPro" id="IPR013736">
    <property type="entry name" value="Xaa-Pro_dipept_C"/>
</dbReference>
<keyword evidence="1 3" id="KW-0378">Hydrolase</keyword>
<keyword evidence="4" id="KW-1185">Reference proteome</keyword>
<reference evidence="4" key="1">
    <citation type="journal article" date="2019" name="Int. J. Syst. Evol. Microbiol.">
        <title>The Global Catalogue of Microorganisms (GCM) 10K type strain sequencing project: providing services to taxonomists for standard genome sequencing and annotation.</title>
        <authorList>
            <consortium name="The Broad Institute Genomics Platform"/>
            <consortium name="The Broad Institute Genome Sequencing Center for Infectious Disease"/>
            <person name="Wu L."/>
            <person name="Ma J."/>
        </authorList>
    </citation>
    <scope>NUCLEOTIDE SEQUENCE [LARGE SCALE GENOMIC DNA]</scope>
    <source>
        <strain evidence="4">JCM 17326</strain>
    </source>
</reference>